<gene>
    <name evidence="2" type="ORF">FRC98_13635</name>
</gene>
<sequence length="323" mass="35938">MVSRLYEGRLLSRMNARGKHSVFEDVGRGGHSRVCYGVCPPTSRDPESPMKHQTSMKLQTLFSAAAAACLFVLPAAHAQERTPETTEVEAAQKSASEAGAEVIDPAPFEALLERYVDARGQVDYARWHASAEDRARLGEVVEAVGQAEVEGKSADARLAFYINAYNALVLNAVLERWPMQSVMKAEGFFDKVKHRVAGQSLTLDELEHSRVIRAQFEEPRIHFVLVCAAKSCPRLRQEPMRAATLERQLDAAAREFIPAATRRTESGVETSQLFNWFAEDFVKSAGSVQAYLLRYVRDAELRQALEAGADVSFSEYDWAINAR</sequence>
<dbReference type="Proteomes" id="UP000321412">
    <property type="component" value="Unassembled WGS sequence"/>
</dbReference>
<dbReference type="PANTHER" id="PTHR46361">
    <property type="entry name" value="ELECTRON CARRIER/ PROTEIN DISULFIDE OXIDOREDUCTASE"/>
    <property type="match status" value="1"/>
</dbReference>
<feature type="domain" description="DUF547" evidence="1">
    <location>
        <begin position="153"/>
        <end position="257"/>
    </location>
</feature>
<protein>
    <submittedName>
        <fullName evidence="2">DUF547 domain-containing protein</fullName>
    </submittedName>
</protein>
<evidence type="ECO:0000313" key="2">
    <source>
        <dbReference type="EMBL" id="TXD36159.1"/>
    </source>
</evidence>
<dbReference type="Pfam" id="PF04784">
    <property type="entry name" value="DUF547"/>
    <property type="match status" value="1"/>
</dbReference>
<reference evidence="2 3" key="1">
    <citation type="submission" date="2019-08" db="EMBL/GenBank/DDBJ databases">
        <title>Bradymonadales sp. TMQ4.</title>
        <authorList>
            <person name="Liang Q."/>
        </authorList>
    </citation>
    <scope>NUCLEOTIDE SEQUENCE [LARGE SCALE GENOMIC DNA]</scope>
    <source>
        <strain evidence="2 3">TMQ4</strain>
    </source>
</reference>
<dbReference type="OrthoDB" id="3902805at2"/>
<dbReference type="AlphaFoldDB" id="A0A5C6XFG3"/>
<keyword evidence="3" id="KW-1185">Reference proteome</keyword>
<name>A0A5C6XFG3_9DELT</name>
<evidence type="ECO:0000313" key="3">
    <source>
        <dbReference type="Proteomes" id="UP000321412"/>
    </source>
</evidence>
<dbReference type="InterPro" id="IPR006869">
    <property type="entry name" value="DUF547"/>
</dbReference>
<proteinExistence type="predicted"/>
<accession>A0A5C6XFG3</accession>
<dbReference type="PANTHER" id="PTHR46361:SF3">
    <property type="entry name" value="ELECTRON CARRIER_ PROTEIN DISULFIDE OXIDOREDUCTASE"/>
    <property type="match status" value="1"/>
</dbReference>
<evidence type="ECO:0000259" key="1">
    <source>
        <dbReference type="Pfam" id="PF04784"/>
    </source>
</evidence>
<organism evidence="2 3">
    <name type="scientific">Lujinxingia vulgaris</name>
    <dbReference type="NCBI Taxonomy" id="2600176"/>
    <lineage>
        <taxon>Bacteria</taxon>
        <taxon>Deltaproteobacteria</taxon>
        <taxon>Bradymonadales</taxon>
        <taxon>Lujinxingiaceae</taxon>
        <taxon>Lujinxingia</taxon>
    </lineage>
</organism>
<dbReference type="EMBL" id="VOSM01000006">
    <property type="protein sequence ID" value="TXD36159.1"/>
    <property type="molecule type" value="Genomic_DNA"/>
</dbReference>
<comment type="caution">
    <text evidence="2">The sequence shown here is derived from an EMBL/GenBank/DDBJ whole genome shotgun (WGS) entry which is preliminary data.</text>
</comment>